<organism evidence="1 2">
    <name type="scientific">Mycena albidolilacea</name>
    <dbReference type="NCBI Taxonomy" id="1033008"/>
    <lineage>
        <taxon>Eukaryota</taxon>
        <taxon>Fungi</taxon>
        <taxon>Dikarya</taxon>
        <taxon>Basidiomycota</taxon>
        <taxon>Agaricomycotina</taxon>
        <taxon>Agaricomycetes</taxon>
        <taxon>Agaricomycetidae</taxon>
        <taxon>Agaricales</taxon>
        <taxon>Marasmiineae</taxon>
        <taxon>Mycenaceae</taxon>
        <taxon>Mycena</taxon>
    </lineage>
</organism>
<dbReference type="SUPFAM" id="SSF52047">
    <property type="entry name" value="RNI-like"/>
    <property type="match status" value="1"/>
</dbReference>
<dbReference type="Gene3D" id="3.80.10.10">
    <property type="entry name" value="Ribonuclease Inhibitor"/>
    <property type="match status" value="1"/>
</dbReference>
<keyword evidence="2" id="KW-1185">Reference proteome</keyword>
<sequence length="470" mass="53666">MESNQSLRDRLTQINAQIALLEGEQKIIQKKLRSIIYPVLGLPFEVTSKIFVHCLPGDLEGSEPILNFPRGKPPTPLLLSQICRAWRYVALQTPKIWAMFNISLDHWSQNSAPLASARLEYWMDRAGSSLVSLMLHNVNNSATPTSSATLLPLFRYSRQWQNLGLRLHYRDLATEQFQSALHRELPALETLQIKSDDSGTTIIHAFKQAPKLRAVVLEHLPPTLLLLPWSQLTHFRGEWCTGMDCYHVLRSAVSLVECKFTWVDQEMEETALLPRHLALKALHLTGEYVCIHILSILTLPSLVELDFRDGDGYPYHEEFVSFLSRSHPSLLRLSLHGGAYSRIIYGFPFLLDLTTLKISEMSVVGILDFSHNLRVRDPAAFLPNLKSFACSVREPARNHLIKKIPVIQYGDVADALEFRSGYRLKSFELKLNRQSMRDQLDAYDGDYANNLRDLLAPPPNFRLNFRDSRL</sequence>
<dbReference type="AlphaFoldDB" id="A0AAD7AT61"/>
<dbReference type="Proteomes" id="UP001218218">
    <property type="component" value="Unassembled WGS sequence"/>
</dbReference>
<evidence type="ECO:0000313" key="2">
    <source>
        <dbReference type="Proteomes" id="UP001218218"/>
    </source>
</evidence>
<dbReference type="InterPro" id="IPR032675">
    <property type="entry name" value="LRR_dom_sf"/>
</dbReference>
<evidence type="ECO:0008006" key="3">
    <source>
        <dbReference type="Google" id="ProtNLM"/>
    </source>
</evidence>
<protein>
    <recommendedName>
        <fullName evidence="3">F-box domain-containing protein</fullName>
    </recommendedName>
</protein>
<dbReference type="EMBL" id="JARIHO010000001">
    <property type="protein sequence ID" value="KAJ7367632.1"/>
    <property type="molecule type" value="Genomic_DNA"/>
</dbReference>
<evidence type="ECO:0000313" key="1">
    <source>
        <dbReference type="EMBL" id="KAJ7367632.1"/>
    </source>
</evidence>
<proteinExistence type="predicted"/>
<accession>A0AAD7AT61</accession>
<gene>
    <name evidence="1" type="ORF">DFH08DRAFT_725637</name>
</gene>
<comment type="caution">
    <text evidence="1">The sequence shown here is derived from an EMBL/GenBank/DDBJ whole genome shotgun (WGS) entry which is preliminary data.</text>
</comment>
<reference evidence="1" key="1">
    <citation type="submission" date="2023-03" db="EMBL/GenBank/DDBJ databases">
        <title>Massive genome expansion in bonnet fungi (Mycena s.s.) driven by repeated elements and novel gene families across ecological guilds.</title>
        <authorList>
            <consortium name="Lawrence Berkeley National Laboratory"/>
            <person name="Harder C.B."/>
            <person name="Miyauchi S."/>
            <person name="Viragh M."/>
            <person name="Kuo A."/>
            <person name="Thoen E."/>
            <person name="Andreopoulos B."/>
            <person name="Lu D."/>
            <person name="Skrede I."/>
            <person name="Drula E."/>
            <person name="Henrissat B."/>
            <person name="Morin E."/>
            <person name="Kohler A."/>
            <person name="Barry K."/>
            <person name="LaButti K."/>
            <person name="Morin E."/>
            <person name="Salamov A."/>
            <person name="Lipzen A."/>
            <person name="Mereny Z."/>
            <person name="Hegedus B."/>
            <person name="Baldrian P."/>
            <person name="Stursova M."/>
            <person name="Weitz H."/>
            <person name="Taylor A."/>
            <person name="Grigoriev I.V."/>
            <person name="Nagy L.G."/>
            <person name="Martin F."/>
            <person name="Kauserud H."/>
        </authorList>
    </citation>
    <scope>NUCLEOTIDE SEQUENCE</scope>
    <source>
        <strain evidence="1">CBHHK002</strain>
    </source>
</reference>
<name>A0AAD7AT61_9AGAR</name>